<dbReference type="Proteomes" id="UP001499959">
    <property type="component" value="Unassembled WGS sequence"/>
</dbReference>
<protein>
    <recommendedName>
        <fullName evidence="5 6">RNA 3'-terminal phosphate cyclase</fullName>
        <shortName evidence="5">RNA cyclase</shortName>
        <shortName evidence="5">RNA-3'-phosphate cyclase</shortName>
        <ecNumber evidence="5 6">6.5.1.4</ecNumber>
    </recommendedName>
</protein>
<evidence type="ECO:0000256" key="2">
    <source>
        <dbReference type="ARBA" id="ARBA00022598"/>
    </source>
</evidence>
<evidence type="ECO:0000313" key="10">
    <source>
        <dbReference type="Proteomes" id="UP001499959"/>
    </source>
</evidence>
<feature type="binding site" evidence="5">
    <location>
        <begin position="280"/>
        <end position="284"/>
    </location>
    <ligand>
        <name>ATP</name>
        <dbReference type="ChEBI" id="CHEBI:30616"/>
    </ligand>
</feature>
<dbReference type="EMBL" id="BAABJE010000005">
    <property type="protein sequence ID" value="GAA4790302.1"/>
    <property type="molecule type" value="Genomic_DNA"/>
</dbReference>
<evidence type="ECO:0000259" key="8">
    <source>
        <dbReference type="Pfam" id="PF05189"/>
    </source>
</evidence>
<evidence type="ECO:0000313" key="9">
    <source>
        <dbReference type="EMBL" id="GAA4790302.1"/>
    </source>
</evidence>
<dbReference type="InterPro" id="IPR017770">
    <property type="entry name" value="RNA3'_term_phos_cyc_type_1"/>
</dbReference>
<dbReference type="NCBIfam" id="TIGR03399">
    <property type="entry name" value="RNA_3prim_cycl"/>
    <property type="match status" value="1"/>
</dbReference>
<dbReference type="PIRSF" id="PIRSF005378">
    <property type="entry name" value="RNA3'_term_phos_cycl_euk"/>
    <property type="match status" value="1"/>
</dbReference>
<dbReference type="HAMAP" id="MF_00200">
    <property type="entry name" value="RTC"/>
    <property type="match status" value="1"/>
</dbReference>
<keyword evidence="2 5" id="KW-0436">Ligase</keyword>
<evidence type="ECO:0000256" key="5">
    <source>
        <dbReference type="HAMAP-Rule" id="MF_00200"/>
    </source>
</evidence>
<dbReference type="Gene3D" id="3.30.360.20">
    <property type="entry name" value="RNA 3'-terminal phosphate cyclase, insert domain"/>
    <property type="match status" value="1"/>
</dbReference>
<dbReference type="Pfam" id="PF01137">
    <property type="entry name" value="RTC"/>
    <property type="match status" value="1"/>
</dbReference>
<accession>A0ABP9B4H2</accession>
<evidence type="ECO:0000256" key="3">
    <source>
        <dbReference type="ARBA" id="ARBA00022741"/>
    </source>
</evidence>
<name>A0ABP9B4H2_9GAMM</name>
<keyword evidence="5" id="KW-0067">ATP-binding</keyword>
<dbReference type="InterPro" id="IPR023797">
    <property type="entry name" value="RNA3'_phos_cyclase_dom"/>
</dbReference>
<feature type="domain" description="RNA 3'-terminal phosphate cyclase insert" evidence="8">
    <location>
        <begin position="179"/>
        <end position="270"/>
    </location>
</feature>
<dbReference type="InterPro" id="IPR000228">
    <property type="entry name" value="RNA3'_term_phos_cyc"/>
</dbReference>
<gene>
    <name evidence="5 9" type="primary">rtcA</name>
    <name evidence="9" type="ORF">GCM10023307_14500</name>
</gene>
<dbReference type="PANTHER" id="PTHR11096:SF0">
    <property type="entry name" value="RNA 3'-TERMINAL PHOSPHATE CYCLASE"/>
    <property type="match status" value="1"/>
</dbReference>
<comment type="catalytic activity">
    <reaction evidence="4 5">
        <text>a 3'-end 3'-phospho-ribonucleotide-RNA + ATP = a 3'-end 2',3'-cyclophospho-ribonucleotide-RNA + AMP + diphosphate</text>
        <dbReference type="Rhea" id="RHEA:23976"/>
        <dbReference type="Rhea" id="RHEA-COMP:10463"/>
        <dbReference type="Rhea" id="RHEA-COMP:10464"/>
        <dbReference type="ChEBI" id="CHEBI:30616"/>
        <dbReference type="ChEBI" id="CHEBI:33019"/>
        <dbReference type="ChEBI" id="CHEBI:83062"/>
        <dbReference type="ChEBI" id="CHEBI:83064"/>
        <dbReference type="ChEBI" id="CHEBI:456215"/>
        <dbReference type="EC" id="6.5.1.4"/>
    </reaction>
</comment>
<dbReference type="InterPro" id="IPR013792">
    <property type="entry name" value="RNA3'P_cycl/enolpyr_Trfase_a/b"/>
</dbReference>
<evidence type="ECO:0000259" key="7">
    <source>
        <dbReference type="Pfam" id="PF01137"/>
    </source>
</evidence>
<dbReference type="NCBIfam" id="NF003246">
    <property type="entry name" value="PRK04204.1-2"/>
    <property type="match status" value="1"/>
</dbReference>
<keyword evidence="10" id="KW-1185">Reference proteome</keyword>
<feature type="binding site" evidence="5">
    <location>
        <position position="98"/>
    </location>
    <ligand>
        <name>ATP</name>
        <dbReference type="ChEBI" id="CHEBI:30616"/>
    </ligand>
</feature>
<dbReference type="InterPro" id="IPR037136">
    <property type="entry name" value="RNA3'_phos_cyclase_dom_sf"/>
</dbReference>
<comment type="similarity">
    <text evidence="1 5">Belongs to the RNA 3'-terminal cyclase family. Type 1 subfamily.</text>
</comment>
<keyword evidence="5" id="KW-0963">Cytoplasm</keyword>
<keyword evidence="3 5" id="KW-0547">Nucleotide-binding</keyword>
<dbReference type="Gene3D" id="3.65.10.20">
    <property type="entry name" value="RNA 3'-terminal phosphate cyclase domain"/>
    <property type="match status" value="1"/>
</dbReference>
<proteinExistence type="inferred from homology"/>
<evidence type="ECO:0000256" key="1">
    <source>
        <dbReference type="ARBA" id="ARBA00009206"/>
    </source>
</evidence>
<reference evidence="10" key="1">
    <citation type="journal article" date="2019" name="Int. J. Syst. Evol. Microbiol.">
        <title>The Global Catalogue of Microorganisms (GCM) 10K type strain sequencing project: providing services to taxonomists for standard genome sequencing and annotation.</title>
        <authorList>
            <consortium name="The Broad Institute Genomics Platform"/>
            <consortium name="The Broad Institute Genome Sequencing Center for Infectious Disease"/>
            <person name="Wu L."/>
            <person name="Ma J."/>
        </authorList>
    </citation>
    <scope>NUCLEOTIDE SEQUENCE [LARGE SCALE GENOMIC DNA]</scope>
    <source>
        <strain evidence="10">JCM 18204</strain>
    </source>
</reference>
<dbReference type="InterPro" id="IPR013791">
    <property type="entry name" value="RNA3'-term_phos_cycl_insert"/>
</dbReference>
<dbReference type="SUPFAM" id="SSF52913">
    <property type="entry name" value="RNA 3'-terminal phosphate cyclase, RPTC, insert domain"/>
    <property type="match status" value="1"/>
</dbReference>
<comment type="caution">
    <text evidence="9">The sequence shown here is derived from an EMBL/GenBank/DDBJ whole genome shotgun (WGS) entry which is preliminary data.</text>
</comment>
<feature type="active site" description="Tele-AMP-histidine intermediate" evidence="5">
    <location>
        <position position="305"/>
    </location>
</feature>
<dbReference type="InterPro" id="IPR036553">
    <property type="entry name" value="RPTC_insert"/>
</dbReference>
<evidence type="ECO:0000256" key="4">
    <source>
        <dbReference type="ARBA" id="ARBA00024481"/>
    </source>
</evidence>
<feature type="domain" description="RNA 3'-terminal phosphate cyclase" evidence="7">
    <location>
        <begin position="9"/>
        <end position="321"/>
    </location>
</feature>
<comment type="function">
    <text evidence="5">Catalyzes the conversion of 3'-phosphate to a 2',3'-cyclic phosphodiester at the end of RNA. The mechanism of action of the enzyme occurs in 3 steps: (A) adenylation of the enzyme by ATP; (B) transfer of adenylate to an RNA-N3'P to produce RNA-N3'PP5'A; (C) and attack of the adjacent 2'-hydroxyl on the 3'-phosphorus in the diester linkage to produce the cyclic end product. The biological role of this enzyme is unknown but it is likely to function in some aspects of cellular RNA processing.</text>
</comment>
<comment type="subcellular location">
    <subcellularLocation>
        <location evidence="5">Cytoplasm</location>
    </subcellularLocation>
</comment>
<dbReference type="SUPFAM" id="SSF55205">
    <property type="entry name" value="EPT/RTPC-like"/>
    <property type="match status" value="2"/>
</dbReference>
<evidence type="ECO:0000256" key="6">
    <source>
        <dbReference type="NCBIfam" id="TIGR03399"/>
    </source>
</evidence>
<dbReference type="Pfam" id="PF05189">
    <property type="entry name" value="RTC_insert"/>
    <property type="match status" value="1"/>
</dbReference>
<sequence length="336" mass="35310">MIEVDGSAGGGQLLRTALSLALCTGTGFTMQKIRAKRSKPGLMRQHLTAVNAAATIGNAYVEGAELGATTLRFEPGVVVPGEYRFATGSAGSATLVLQTVLPPLWRCDAPSRLRLEGGTHNPLAPSADFIADTYLPSLAKFGIDAGVVLERPGFFPAGGGILHATVSPAPALRHAEFIERGALQSIDAIAMLSGLASGIGERELQAVAKRLQLSQNALHLRQVRPSLGPGNALLIRVRHEQHAETFTGHGERGLSAEKVAERLADEAKAYVRGSACVGEHLSDQLLLPMALAGSGAFVVAAISDHLQSNARLIEKFLPVEIDWAEIAGGWRVTVAS</sequence>
<organism evidence="9 10">
    <name type="scientific">Lysobacter hankyongensis</name>
    <dbReference type="NCBI Taxonomy" id="1176535"/>
    <lineage>
        <taxon>Bacteria</taxon>
        <taxon>Pseudomonadati</taxon>
        <taxon>Pseudomonadota</taxon>
        <taxon>Gammaproteobacteria</taxon>
        <taxon>Lysobacterales</taxon>
        <taxon>Lysobacteraceae</taxon>
        <taxon>Lysobacter</taxon>
    </lineage>
</organism>
<dbReference type="EC" id="6.5.1.4" evidence="5 6"/>
<dbReference type="PANTHER" id="PTHR11096">
    <property type="entry name" value="RNA 3' TERMINAL PHOSPHATE CYCLASE"/>
    <property type="match status" value="1"/>
</dbReference>